<reference evidence="2" key="1">
    <citation type="submission" date="2024-03" db="EMBL/GenBank/DDBJ databases">
        <title>Human intestinal bacterial collection.</title>
        <authorList>
            <person name="Pauvert C."/>
            <person name="Hitch T.C.A."/>
            <person name="Clavel T."/>
        </authorList>
    </citation>
    <scope>NUCLEOTIDE SEQUENCE [LARGE SCALE GENOMIC DNA]</scope>
    <source>
        <strain evidence="2">CLA-AA-H89B</strain>
    </source>
</reference>
<proteinExistence type="predicted"/>
<comment type="caution">
    <text evidence="2">The sequence shown here is derived from an EMBL/GenBank/DDBJ whole genome shotgun (WGS) entry which is preliminary data.</text>
</comment>
<dbReference type="PANTHER" id="PTHR46438:SF2">
    <property type="entry name" value="ALPHA_BETA-HYDROLASES SUPERFAMILY PROTEIN"/>
    <property type="match status" value="1"/>
</dbReference>
<protein>
    <submittedName>
        <fullName evidence="2">Alpha/beta fold hydrolase</fullName>
    </submittedName>
</protein>
<dbReference type="Pfam" id="PF12697">
    <property type="entry name" value="Abhydrolase_6"/>
    <property type="match status" value="1"/>
</dbReference>
<dbReference type="InterPro" id="IPR000073">
    <property type="entry name" value="AB_hydrolase_1"/>
</dbReference>
<gene>
    <name evidence="2" type="ORF">WMO37_14420</name>
</gene>
<evidence type="ECO:0000313" key="3">
    <source>
        <dbReference type="Proteomes" id="UP001546774"/>
    </source>
</evidence>
<dbReference type="Proteomes" id="UP001546774">
    <property type="component" value="Unassembled WGS sequence"/>
</dbReference>
<dbReference type="EMBL" id="JBBMFS010000019">
    <property type="protein sequence ID" value="MEQ2556183.1"/>
    <property type="molecule type" value="Genomic_DNA"/>
</dbReference>
<keyword evidence="3" id="KW-1185">Reference proteome</keyword>
<dbReference type="PANTHER" id="PTHR46438">
    <property type="entry name" value="ALPHA/BETA-HYDROLASES SUPERFAMILY PROTEIN"/>
    <property type="match status" value="1"/>
</dbReference>
<accession>A0ABV1H8Y7</accession>
<dbReference type="GO" id="GO:0016787">
    <property type="term" value="F:hydrolase activity"/>
    <property type="evidence" value="ECO:0007669"/>
    <property type="project" value="UniProtKB-KW"/>
</dbReference>
<dbReference type="InterPro" id="IPR029058">
    <property type="entry name" value="AB_hydrolase_fold"/>
</dbReference>
<evidence type="ECO:0000313" key="2">
    <source>
        <dbReference type="EMBL" id="MEQ2556183.1"/>
    </source>
</evidence>
<name>A0ABV1H8Y7_9FIRM</name>
<feature type="domain" description="AB hydrolase-1" evidence="1">
    <location>
        <begin position="75"/>
        <end position="310"/>
    </location>
</feature>
<sequence>MNKWKKLGLAAGMGTAAFTTAHIINQCIFQAAVSDKITENKSILKYKWRLGNVAYTVCGKGSPLLLIHDLKPESSSYEWKRVVKALAKKHTVYTIDLLGCGYSDKPNITYTAYMYTQLLNDFIVNVIARRVSVAATGQSAPLTIMAAYNNPYLFDKIVLVSPEGIRHAMINPGKHSNIRKMLLNTPVLGTMLYNIFVNRHEINRKFTNELFAYQNMIPRETCKAYHETAHLGGASAKYLFASTQCHYTTASISRAVSQLDNCIYIVSGDKNTDMRAVIKEYTDLNPAIETYLIPNAKVLPQIEQPEEFVNTLNIYINQI</sequence>
<dbReference type="Gene3D" id="3.40.50.1820">
    <property type="entry name" value="alpha/beta hydrolase"/>
    <property type="match status" value="1"/>
</dbReference>
<keyword evidence="2" id="KW-0378">Hydrolase</keyword>
<organism evidence="2 3">
    <name type="scientific">Lachnospira intestinalis</name>
    <dbReference type="NCBI Taxonomy" id="3133158"/>
    <lineage>
        <taxon>Bacteria</taxon>
        <taxon>Bacillati</taxon>
        <taxon>Bacillota</taxon>
        <taxon>Clostridia</taxon>
        <taxon>Lachnospirales</taxon>
        <taxon>Lachnospiraceae</taxon>
        <taxon>Lachnospira</taxon>
    </lineage>
</organism>
<evidence type="ECO:0000259" key="1">
    <source>
        <dbReference type="Pfam" id="PF12697"/>
    </source>
</evidence>
<dbReference type="SUPFAM" id="SSF53474">
    <property type="entry name" value="alpha/beta-Hydrolases"/>
    <property type="match status" value="1"/>
</dbReference>